<keyword evidence="1" id="KW-0175">Coiled coil</keyword>
<name>C0QRR4_PERMH</name>
<feature type="coiled-coil region" evidence="1">
    <location>
        <begin position="26"/>
        <end position="82"/>
    </location>
</feature>
<accession>C0QRR4</accession>
<evidence type="ECO:0000256" key="1">
    <source>
        <dbReference type="SAM" id="Coils"/>
    </source>
</evidence>
<dbReference type="RefSeq" id="WP_012676570.1">
    <property type="nucleotide sequence ID" value="NC_012440.1"/>
</dbReference>
<organism evidence="2 3">
    <name type="scientific">Persephonella marina (strain DSM 14350 / EX-H1)</name>
    <dbReference type="NCBI Taxonomy" id="123214"/>
    <lineage>
        <taxon>Bacteria</taxon>
        <taxon>Pseudomonadati</taxon>
        <taxon>Aquificota</taxon>
        <taxon>Aquificia</taxon>
        <taxon>Aquificales</taxon>
        <taxon>Hydrogenothermaceae</taxon>
        <taxon>Persephonella</taxon>
    </lineage>
</organism>
<sequence>MRTIILLLTFLIFSLSYGVEIRSDIRLEIISQIKLLQEEKEKLKKDILNADSDEKVYIRKKIKKIDKKIEKLNDLLEHYEKNISNAG</sequence>
<dbReference type="KEGG" id="pmx:PERMA_1593"/>
<reference evidence="2 3" key="1">
    <citation type="journal article" date="2009" name="J. Bacteriol.">
        <title>Complete and draft genome sequences of six members of the Aquificales.</title>
        <authorList>
            <person name="Reysenbach A.L."/>
            <person name="Hamamura N."/>
            <person name="Podar M."/>
            <person name="Griffiths E."/>
            <person name="Ferreira S."/>
            <person name="Hochstein R."/>
            <person name="Heidelberg J."/>
            <person name="Johnson J."/>
            <person name="Mead D."/>
            <person name="Pohorille A."/>
            <person name="Sarmiento M."/>
            <person name="Schweighofer K."/>
            <person name="Seshadri R."/>
            <person name="Voytek M.A."/>
        </authorList>
    </citation>
    <scope>NUCLEOTIDE SEQUENCE [LARGE SCALE GENOMIC DNA]</scope>
    <source>
        <strain evidence="3">DSM 14350 / EX-H1</strain>
    </source>
</reference>
<protein>
    <submittedName>
        <fullName evidence="2">Uncharacterized protein</fullName>
    </submittedName>
</protein>
<dbReference type="EMBL" id="CP001230">
    <property type="protein sequence ID" value="ACO04332.1"/>
    <property type="molecule type" value="Genomic_DNA"/>
</dbReference>
<dbReference type="PaxDb" id="123214-PERMA_1593"/>
<keyword evidence="3" id="KW-1185">Reference proteome</keyword>
<evidence type="ECO:0000313" key="2">
    <source>
        <dbReference type="EMBL" id="ACO04332.1"/>
    </source>
</evidence>
<dbReference type="HOGENOM" id="CLU_2480620_0_0_0"/>
<gene>
    <name evidence="2" type="ordered locus">PERMA_1593</name>
</gene>
<dbReference type="AlphaFoldDB" id="C0QRR4"/>
<evidence type="ECO:0000313" key="3">
    <source>
        <dbReference type="Proteomes" id="UP000001366"/>
    </source>
</evidence>
<dbReference type="STRING" id="123214.PERMA_1593"/>
<proteinExistence type="predicted"/>
<dbReference type="Proteomes" id="UP000001366">
    <property type="component" value="Chromosome"/>
</dbReference>